<dbReference type="EMBL" id="QGKW02000717">
    <property type="protein sequence ID" value="KAF2599449.1"/>
    <property type="molecule type" value="Genomic_DNA"/>
</dbReference>
<accession>A0A8S9HUR6</accession>
<gene>
    <name evidence="2" type="ORF">F2Q68_00009908</name>
    <name evidence="1" type="ORF">F2Q70_00016944</name>
</gene>
<evidence type="ECO:0000313" key="1">
    <source>
        <dbReference type="EMBL" id="KAF2561170.1"/>
    </source>
</evidence>
<dbReference type="EMBL" id="QGKY02001250">
    <property type="protein sequence ID" value="KAF2561170.1"/>
    <property type="molecule type" value="Genomic_DNA"/>
</dbReference>
<reference evidence="1" key="1">
    <citation type="submission" date="2019-12" db="EMBL/GenBank/DDBJ databases">
        <title>Genome sequencing and annotation of Brassica cretica.</title>
        <authorList>
            <person name="Studholme D.J."/>
            <person name="Sarris P.F."/>
        </authorList>
    </citation>
    <scope>NUCLEOTIDE SEQUENCE</scope>
    <source>
        <strain evidence="2">PFS-001/15</strain>
        <strain evidence="1">PFS-102/07</strain>
        <tissue evidence="1">Leaf</tissue>
    </source>
</reference>
<comment type="caution">
    <text evidence="1">The sequence shown here is derived from an EMBL/GenBank/DDBJ whole genome shotgun (WGS) entry which is preliminary data.</text>
</comment>
<proteinExistence type="predicted"/>
<evidence type="ECO:0000313" key="2">
    <source>
        <dbReference type="EMBL" id="KAF2599449.1"/>
    </source>
</evidence>
<dbReference type="Proteomes" id="UP000712281">
    <property type="component" value="Unassembled WGS sequence"/>
</dbReference>
<sequence length="157" mass="17709">MGSPYGDQGAVYGVGALWQPIAVRFIFFVKSHRKLRLGRNERHFDRDSKQNNMGSPYGDLEAVYGDLGAIFGDLGVVWRLRVVLLVFFLKSHQKLRLGRNERQFSRGLKQEGQEGIMLVAIWRAGLASDRSPYGDPSLHGAGRHMATRACIRPVIIW</sequence>
<name>A0A8S9HUR6_BRACR</name>
<organism evidence="1">
    <name type="scientific">Brassica cretica</name>
    <name type="common">Mustard</name>
    <dbReference type="NCBI Taxonomy" id="69181"/>
    <lineage>
        <taxon>Eukaryota</taxon>
        <taxon>Viridiplantae</taxon>
        <taxon>Streptophyta</taxon>
        <taxon>Embryophyta</taxon>
        <taxon>Tracheophyta</taxon>
        <taxon>Spermatophyta</taxon>
        <taxon>Magnoliopsida</taxon>
        <taxon>eudicotyledons</taxon>
        <taxon>Gunneridae</taxon>
        <taxon>Pentapetalae</taxon>
        <taxon>rosids</taxon>
        <taxon>malvids</taxon>
        <taxon>Brassicales</taxon>
        <taxon>Brassicaceae</taxon>
        <taxon>Brassiceae</taxon>
        <taxon>Brassica</taxon>
    </lineage>
</organism>
<dbReference type="AlphaFoldDB" id="A0A8S9HUR6"/>
<protein>
    <submittedName>
        <fullName evidence="1">Uncharacterized protein</fullName>
    </submittedName>
</protein>